<comment type="caution">
    <text evidence="1">The sequence shown here is derived from an EMBL/GenBank/DDBJ whole genome shotgun (WGS) entry which is preliminary data.</text>
</comment>
<keyword evidence="2" id="KW-1185">Reference proteome</keyword>
<accession>A0AAW1LB69</accession>
<evidence type="ECO:0000313" key="1">
    <source>
        <dbReference type="EMBL" id="KAK9730953.1"/>
    </source>
</evidence>
<protein>
    <submittedName>
        <fullName evidence="1">Uncharacterized protein</fullName>
    </submittedName>
</protein>
<proteinExistence type="predicted"/>
<reference evidence="1 2" key="1">
    <citation type="journal article" date="2024" name="BMC Genomics">
        <title>De novo assembly and annotation of Popillia japonica's genome with initial clues to its potential as an invasive pest.</title>
        <authorList>
            <person name="Cucini C."/>
            <person name="Boschi S."/>
            <person name="Funari R."/>
            <person name="Cardaioli E."/>
            <person name="Iannotti N."/>
            <person name="Marturano G."/>
            <person name="Paoli F."/>
            <person name="Bruttini M."/>
            <person name="Carapelli A."/>
            <person name="Frati F."/>
            <person name="Nardi F."/>
        </authorList>
    </citation>
    <scope>NUCLEOTIDE SEQUENCE [LARGE SCALE GENOMIC DNA]</scope>
    <source>
        <strain evidence="1">DMR45628</strain>
    </source>
</reference>
<evidence type="ECO:0000313" key="2">
    <source>
        <dbReference type="Proteomes" id="UP001458880"/>
    </source>
</evidence>
<gene>
    <name evidence="1" type="ORF">QE152_g14079</name>
</gene>
<name>A0AAW1LB69_POPJA</name>
<dbReference type="Proteomes" id="UP001458880">
    <property type="component" value="Unassembled WGS sequence"/>
</dbReference>
<dbReference type="EMBL" id="JASPKY010000140">
    <property type="protein sequence ID" value="KAK9730953.1"/>
    <property type="molecule type" value="Genomic_DNA"/>
</dbReference>
<dbReference type="AlphaFoldDB" id="A0AAW1LB69"/>
<organism evidence="1 2">
    <name type="scientific">Popillia japonica</name>
    <name type="common">Japanese beetle</name>
    <dbReference type="NCBI Taxonomy" id="7064"/>
    <lineage>
        <taxon>Eukaryota</taxon>
        <taxon>Metazoa</taxon>
        <taxon>Ecdysozoa</taxon>
        <taxon>Arthropoda</taxon>
        <taxon>Hexapoda</taxon>
        <taxon>Insecta</taxon>
        <taxon>Pterygota</taxon>
        <taxon>Neoptera</taxon>
        <taxon>Endopterygota</taxon>
        <taxon>Coleoptera</taxon>
        <taxon>Polyphaga</taxon>
        <taxon>Scarabaeiformia</taxon>
        <taxon>Scarabaeidae</taxon>
        <taxon>Rutelinae</taxon>
        <taxon>Popillia</taxon>
    </lineage>
</organism>
<sequence>MLVRSSLSPQQTKAAKEKWEAVVEVEAAITRELNPFSQGKEHLCRGTERAATSGSREICGCHPEHNPEPRAQQYYMGTTLLEINLGPN</sequence>